<dbReference type="GO" id="GO:0000814">
    <property type="term" value="C:ESCRT II complex"/>
    <property type="evidence" value="ECO:0007669"/>
    <property type="project" value="EnsemblFungi"/>
</dbReference>
<accession>G0W996</accession>
<feature type="compositionally biased region" description="Polar residues" evidence="4">
    <location>
        <begin position="13"/>
        <end position="25"/>
    </location>
</feature>
<evidence type="ECO:0000313" key="5">
    <source>
        <dbReference type="EMBL" id="CCD24357.1"/>
    </source>
</evidence>
<dbReference type="OMA" id="TRCLIMW"/>
<dbReference type="GO" id="GO:0005198">
    <property type="term" value="F:structural molecule activity"/>
    <property type="evidence" value="ECO:0007669"/>
    <property type="project" value="EnsemblFungi"/>
</dbReference>
<dbReference type="GO" id="GO:0042803">
    <property type="term" value="F:protein homodimerization activity"/>
    <property type="evidence" value="ECO:0007669"/>
    <property type="project" value="TreeGrafter"/>
</dbReference>
<feature type="region of interest" description="Disordered" evidence="4">
    <location>
        <begin position="1"/>
        <end position="25"/>
    </location>
</feature>
<dbReference type="GO" id="GO:0000122">
    <property type="term" value="P:negative regulation of transcription by RNA polymerase II"/>
    <property type="evidence" value="ECO:0007669"/>
    <property type="project" value="EnsemblFungi"/>
</dbReference>
<evidence type="ECO:0000256" key="1">
    <source>
        <dbReference type="ARBA" id="ARBA00009674"/>
    </source>
</evidence>
<dbReference type="PANTHER" id="PTHR13149">
    <property type="entry name" value="VACUOLAR PROTEIN SORTING-ASSOCIATED PROTEIN VPS25"/>
    <property type="match status" value="1"/>
</dbReference>
<dbReference type="InterPro" id="IPR008570">
    <property type="entry name" value="ESCRT-II_cplx_Vps25-sub"/>
</dbReference>
<evidence type="ECO:0000313" key="6">
    <source>
        <dbReference type="Proteomes" id="UP000000689"/>
    </source>
</evidence>
<keyword evidence="3" id="KW-0653">Protein transport</keyword>
<dbReference type="EMBL" id="HE580270">
    <property type="protein sequence ID" value="CCD24357.1"/>
    <property type="molecule type" value="Genomic_DNA"/>
</dbReference>
<dbReference type="RefSeq" id="XP_003669600.1">
    <property type="nucleotide sequence ID" value="XM_003669552.1"/>
</dbReference>
<dbReference type="Gene3D" id="1.10.10.570">
    <property type="entry name" value="Winged helix' DNA-binding domain. Chain C. Domain 1"/>
    <property type="match status" value="1"/>
</dbReference>
<dbReference type="SUPFAM" id="SSF46785">
    <property type="entry name" value="Winged helix' DNA-binding domain"/>
    <property type="match status" value="2"/>
</dbReference>
<dbReference type="eggNOG" id="KOG4068">
    <property type="taxonomic scope" value="Eukaryota"/>
</dbReference>
<evidence type="ECO:0008006" key="7">
    <source>
        <dbReference type="Google" id="ProtNLM"/>
    </source>
</evidence>
<dbReference type="InterPro" id="IPR036388">
    <property type="entry name" value="WH-like_DNA-bd_sf"/>
</dbReference>
<comment type="similarity">
    <text evidence="1">Belongs to the VPS25 family.</text>
</comment>
<dbReference type="GO" id="GO:0043328">
    <property type="term" value="P:protein transport to vacuole involved in ubiquitin-dependent protein catabolic process via the multivesicular body sorting pathway"/>
    <property type="evidence" value="ECO:0007669"/>
    <property type="project" value="TreeGrafter"/>
</dbReference>
<dbReference type="Gene3D" id="1.10.10.10">
    <property type="entry name" value="Winged helix-like DNA-binding domain superfamily/Winged helix DNA-binding domain"/>
    <property type="match status" value="1"/>
</dbReference>
<feature type="compositionally biased region" description="Basic and acidic residues" evidence="4">
    <location>
        <begin position="1"/>
        <end position="12"/>
    </location>
</feature>
<proteinExistence type="inferred from homology"/>
<dbReference type="GO" id="GO:0006623">
    <property type="term" value="P:protein targeting to vacuole"/>
    <property type="evidence" value="ECO:0007669"/>
    <property type="project" value="EnsemblFungi"/>
</dbReference>
<evidence type="ECO:0000256" key="2">
    <source>
        <dbReference type="ARBA" id="ARBA00022448"/>
    </source>
</evidence>
<protein>
    <recommendedName>
        <fullName evidence="7">ESCRT-II complex subunit VPS25</fullName>
    </recommendedName>
</protein>
<dbReference type="InterPro" id="IPR014041">
    <property type="entry name" value="ESCRT-II_cplx_Vps25-sub_N"/>
</dbReference>
<name>G0W996_NAUDC</name>
<dbReference type="GO" id="GO:1904669">
    <property type="term" value="P:ATP export"/>
    <property type="evidence" value="ECO:0007669"/>
    <property type="project" value="EnsemblFungi"/>
</dbReference>
<keyword evidence="6" id="KW-1185">Reference proteome</keyword>
<dbReference type="KEGG" id="ndi:NDAI_0D00430"/>
<keyword evidence="2" id="KW-0813">Transport</keyword>
<dbReference type="GeneID" id="11494861"/>
<dbReference type="PANTHER" id="PTHR13149:SF0">
    <property type="entry name" value="VACUOLAR PROTEIN-SORTING-ASSOCIATED PROTEIN 25"/>
    <property type="match status" value="1"/>
</dbReference>
<dbReference type="OrthoDB" id="245150at2759"/>
<evidence type="ECO:0000256" key="3">
    <source>
        <dbReference type="ARBA" id="ARBA00022927"/>
    </source>
</evidence>
<dbReference type="HOGENOM" id="CLU_087657_1_1_1"/>
<evidence type="ECO:0000256" key="4">
    <source>
        <dbReference type="SAM" id="MobiDB-lite"/>
    </source>
</evidence>
<dbReference type="AlphaFoldDB" id="G0W996"/>
<organism evidence="5 6">
    <name type="scientific">Naumovozyma dairenensis (strain ATCC 10597 / BCRC 20456 / CBS 421 / NBRC 0211 / NRRL Y-12639)</name>
    <name type="common">Saccharomyces dairenensis</name>
    <dbReference type="NCBI Taxonomy" id="1071378"/>
    <lineage>
        <taxon>Eukaryota</taxon>
        <taxon>Fungi</taxon>
        <taxon>Dikarya</taxon>
        <taxon>Ascomycota</taxon>
        <taxon>Saccharomycotina</taxon>
        <taxon>Saccharomycetes</taxon>
        <taxon>Saccharomycetales</taxon>
        <taxon>Saccharomycetaceae</taxon>
        <taxon>Naumovozyma</taxon>
    </lineage>
</organism>
<gene>
    <name evidence="5" type="primary">NDAI0D00430</name>
    <name evidence="5" type="ordered locus">NDAI_0D00430</name>
</gene>
<dbReference type="STRING" id="1071378.G0W996"/>
<dbReference type="InterPro" id="IPR036390">
    <property type="entry name" value="WH_DNA-bd_sf"/>
</dbReference>
<reference evidence="5 6" key="1">
    <citation type="journal article" date="2011" name="Proc. Natl. Acad. Sci. U.S.A.">
        <title>Evolutionary erosion of yeast sex chromosomes by mating-type switching accidents.</title>
        <authorList>
            <person name="Gordon J.L."/>
            <person name="Armisen D."/>
            <person name="Proux-Wera E."/>
            <person name="Oheigeartaigh S.S."/>
            <person name="Byrne K.P."/>
            <person name="Wolfe K.H."/>
        </authorList>
    </citation>
    <scope>NUCLEOTIDE SEQUENCE [LARGE SCALE GENOMIC DNA]</scope>
    <source>
        <strain evidence="6">ATCC 10597 / BCRC 20456 / CBS 421 / NBRC 0211 / NRRL Y-12639</strain>
    </source>
</reference>
<sequence length="200" mass="23447">MNETNEPTRNEDNTSSGDQSSSLPATYSFPPLYTRQPNVMIRKQQINAWIDIILQFAQLHKYWIISQDGTPVSSNLSIFNNESIQRSVPQVFIDEIWSQMIQEKKALPVQEHHKNINQYFILWKDIQSWASIILQWFEDFNKLNQVVTIYELSQSDETMEYEFHQMPESLLKVCLKPLCKRNRATMLNDEHGTPIAIKVV</sequence>
<dbReference type="Pfam" id="PF05871">
    <property type="entry name" value="ESCRT-II"/>
    <property type="match status" value="1"/>
</dbReference>
<dbReference type="Proteomes" id="UP000000689">
    <property type="component" value="Chromosome 4"/>
</dbReference>